<dbReference type="KEGG" id="sre:PTSG_11469"/>
<feature type="domain" description="UBC core" evidence="3">
    <location>
        <begin position="1"/>
        <end position="110"/>
    </location>
</feature>
<dbReference type="Proteomes" id="UP000007799">
    <property type="component" value="Unassembled WGS sequence"/>
</dbReference>
<dbReference type="STRING" id="946362.F2UTJ4"/>
<dbReference type="RefSeq" id="XP_004987511.1">
    <property type="nucleotide sequence ID" value="XM_004987454.1"/>
</dbReference>
<dbReference type="AlphaFoldDB" id="F2UTJ4"/>
<gene>
    <name evidence="4" type="ORF">PTSG_11469</name>
</gene>
<dbReference type="InterPro" id="IPR000608">
    <property type="entry name" value="UBC"/>
</dbReference>
<organism evidence="5">
    <name type="scientific">Salpingoeca rosetta (strain ATCC 50818 / BSB-021)</name>
    <dbReference type="NCBI Taxonomy" id="946362"/>
    <lineage>
        <taxon>Eukaryota</taxon>
        <taxon>Choanoflagellata</taxon>
        <taxon>Craspedida</taxon>
        <taxon>Salpingoecidae</taxon>
        <taxon>Salpingoeca</taxon>
    </lineage>
</organism>
<evidence type="ECO:0000259" key="3">
    <source>
        <dbReference type="PROSITE" id="PS50127"/>
    </source>
</evidence>
<dbReference type="SUPFAM" id="SSF54495">
    <property type="entry name" value="UBC-like"/>
    <property type="match status" value="1"/>
</dbReference>
<dbReference type="PANTHER" id="PTHR11675">
    <property type="entry name" value="N-ACETYLGALACTOSAMINYLTRANSFERASE"/>
    <property type="match status" value="1"/>
</dbReference>
<keyword evidence="1" id="KW-1015">Disulfide bond</keyword>
<dbReference type="InterPro" id="IPR016135">
    <property type="entry name" value="UBQ-conjugating_enzyme/RWD"/>
</dbReference>
<keyword evidence="5" id="KW-1185">Reference proteome</keyword>
<dbReference type="Gene3D" id="3.10.110.10">
    <property type="entry name" value="Ubiquitin Conjugating Enzyme"/>
    <property type="match status" value="1"/>
</dbReference>
<dbReference type="Gene3D" id="1.10.8.460">
    <property type="entry name" value="ppGaNTase-T1 linker domain-like"/>
    <property type="match status" value="1"/>
</dbReference>
<evidence type="ECO:0000313" key="5">
    <source>
        <dbReference type="Proteomes" id="UP000007799"/>
    </source>
</evidence>
<feature type="non-terminal residue" evidence="4">
    <location>
        <position position="1"/>
    </location>
</feature>
<sequence>VYDTRGFYGKDPGDLSERRAIRERLNCHSFKWFLENVHPDLWVPDIHPKFSGIISDPSVKLINVFEVFLPQLLLYPNASDPLNGEAASLYVNNKSDFVRRVKETVRRFAQLEHLQALDGRHPASQKPHATHAQDATTGDDEDEHKAKRSATTATTENGIGHGGMDGDGDVDDDDDDDDAGDESDLEVMDSDEDEEIADASLTL</sequence>
<dbReference type="PANTHER" id="PTHR11675:SF43">
    <property type="entry name" value="POLYPEPTIDE N-ACETYLGALACTOSAMINYLTRANSFERASE 1"/>
    <property type="match status" value="1"/>
</dbReference>
<dbReference type="eggNOG" id="KOG3736">
    <property type="taxonomic scope" value="Eukaryota"/>
</dbReference>
<dbReference type="GO" id="GO:0006493">
    <property type="term" value="P:protein O-linked glycosylation"/>
    <property type="evidence" value="ECO:0007669"/>
    <property type="project" value="TreeGrafter"/>
</dbReference>
<protein>
    <recommendedName>
        <fullName evidence="3">UBC core domain-containing protein</fullName>
    </recommendedName>
</protein>
<accession>F2UTJ4</accession>
<feature type="region of interest" description="Disordered" evidence="2">
    <location>
        <begin position="118"/>
        <end position="203"/>
    </location>
</feature>
<feature type="compositionally biased region" description="Acidic residues" evidence="2">
    <location>
        <begin position="166"/>
        <end position="197"/>
    </location>
</feature>
<dbReference type="GO" id="GO:0005794">
    <property type="term" value="C:Golgi apparatus"/>
    <property type="evidence" value="ECO:0007669"/>
    <property type="project" value="TreeGrafter"/>
</dbReference>
<dbReference type="InParanoid" id="F2UTJ4"/>
<name>F2UTJ4_SALR5</name>
<evidence type="ECO:0000313" key="4">
    <source>
        <dbReference type="EMBL" id="EGD83716.1"/>
    </source>
</evidence>
<dbReference type="EMBL" id="GL833053">
    <property type="protein sequence ID" value="EGD83716.1"/>
    <property type="molecule type" value="Genomic_DNA"/>
</dbReference>
<evidence type="ECO:0000256" key="1">
    <source>
        <dbReference type="ARBA" id="ARBA00023157"/>
    </source>
</evidence>
<dbReference type="GeneID" id="16068029"/>
<proteinExistence type="predicted"/>
<dbReference type="PROSITE" id="PS50127">
    <property type="entry name" value="UBC_2"/>
    <property type="match status" value="1"/>
</dbReference>
<dbReference type="GO" id="GO:0004653">
    <property type="term" value="F:polypeptide N-acetylgalactosaminyltransferase activity"/>
    <property type="evidence" value="ECO:0007669"/>
    <property type="project" value="TreeGrafter"/>
</dbReference>
<dbReference type="eggNOG" id="KOG0416">
    <property type="taxonomic scope" value="Eukaryota"/>
</dbReference>
<dbReference type="OrthoDB" id="269518at2759"/>
<reference evidence="4" key="1">
    <citation type="submission" date="2009-08" db="EMBL/GenBank/DDBJ databases">
        <title>Annotation of Salpingoeca rosetta.</title>
        <authorList>
            <consortium name="The Broad Institute Genome Sequencing Platform"/>
            <person name="Russ C."/>
            <person name="Cuomo C."/>
            <person name="Burger G."/>
            <person name="Gray M.W."/>
            <person name="Holland P.W.H."/>
            <person name="King N."/>
            <person name="Lang F.B.F."/>
            <person name="Roger A.J."/>
            <person name="Ruiz-Trillo I."/>
            <person name="Young S.K."/>
            <person name="Zeng Q."/>
            <person name="Gargeya S."/>
            <person name="Alvarado L."/>
            <person name="Berlin A."/>
            <person name="Chapman S.B."/>
            <person name="Chen Z."/>
            <person name="Freedman E."/>
            <person name="Gellesch M."/>
            <person name="Goldberg J."/>
            <person name="Griggs A."/>
            <person name="Gujja S."/>
            <person name="Heilman E."/>
            <person name="Heiman D."/>
            <person name="Howarth C."/>
            <person name="Mehta T."/>
            <person name="Neiman D."/>
            <person name="Pearson M."/>
            <person name="Roberts A."/>
            <person name="Saif S."/>
            <person name="Shea T."/>
            <person name="Shenoy N."/>
            <person name="Sisk P."/>
            <person name="Stolte C."/>
            <person name="Sykes S."/>
            <person name="White J."/>
            <person name="Yandava C."/>
            <person name="Haas B."/>
            <person name="Nusbaum C."/>
            <person name="Birren B."/>
        </authorList>
    </citation>
    <scope>NUCLEOTIDE SEQUENCE [LARGE SCALE GENOMIC DNA]</scope>
    <source>
        <strain evidence="4">ATCC 50818</strain>
    </source>
</reference>
<evidence type="ECO:0000256" key="2">
    <source>
        <dbReference type="SAM" id="MobiDB-lite"/>
    </source>
</evidence>